<dbReference type="Pfam" id="PF00583">
    <property type="entry name" value="Acetyltransf_1"/>
    <property type="match status" value="1"/>
</dbReference>
<comment type="caution">
    <text evidence="2">The sequence shown here is derived from an EMBL/GenBank/DDBJ whole genome shotgun (WGS) entry which is preliminary data.</text>
</comment>
<dbReference type="Gene3D" id="3.90.70.10">
    <property type="entry name" value="Cysteine proteinases"/>
    <property type="match status" value="1"/>
</dbReference>
<keyword evidence="2" id="KW-0808">Transferase</keyword>
<evidence type="ECO:0000259" key="1">
    <source>
        <dbReference type="PROSITE" id="PS51186"/>
    </source>
</evidence>
<dbReference type="InterPro" id="IPR021770">
    <property type="entry name" value="DUF3335"/>
</dbReference>
<dbReference type="SUPFAM" id="SSF55729">
    <property type="entry name" value="Acyl-CoA N-acyltransferases (Nat)"/>
    <property type="match status" value="1"/>
</dbReference>
<dbReference type="PANTHER" id="PTHR43072">
    <property type="entry name" value="N-ACETYLTRANSFERASE"/>
    <property type="match status" value="1"/>
</dbReference>
<protein>
    <submittedName>
        <fullName evidence="2">Acetyltransferase, GNAT family</fullName>
    </submittedName>
</protein>
<evidence type="ECO:0000313" key="2">
    <source>
        <dbReference type="EMBL" id="GAC16612.1"/>
    </source>
</evidence>
<dbReference type="GO" id="GO:0016747">
    <property type="term" value="F:acyltransferase activity, transferring groups other than amino-acyl groups"/>
    <property type="evidence" value="ECO:0007669"/>
    <property type="project" value="InterPro"/>
</dbReference>
<dbReference type="Proteomes" id="UP000006334">
    <property type="component" value="Unassembled WGS sequence"/>
</dbReference>
<dbReference type="Pfam" id="PF11814">
    <property type="entry name" value="DUF3335"/>
    <property type="match status" value="1"/>
</dbReference>
<dbReference type="PROSITE" id="PS51186">
    <property type="entry name" value="GNAT"/>
    <property type="match status" value="1"/>
</dbReference>
<dbReference type="RefSeq" id="WP_008846414.1">
    <property type="nucleotide sequence ID" value="NZ_BAEN01000076.1"/>
</dbReference>
<dbReference type="eggNOG" id="COG0456">
    <property type="taxonomic scope" value="Bacteria"/>
</dbReference>
<sequence length="393" mass="44448">MVSKNQTMPIVLRAASSEDLEQLLELEKQSFDYDRLSRRSFRHWLKSPTCVFIVAAQQQATSMLIQDQSSTDEVLGYGLVLMRKGTRLCRLYSIAVSKKAKGTGLGKRLLSELEKASVERGKLFMRLEVACDNEAAINLYTAFGYRSFGVYRNYYHNSVDALRMQKPIHQRLAQQRWASYPWYRQTTEFTCGPASLMMAMNNLNPEIKMNQSLELDLWRQATTIFMTSGHGGCHPIGLGIAAMERGFEAQVYVNKKDTLFLDGVRSEHKKNIMHAVEKRFKQRAKEIGLPVHYQAPSVQLIQAALSAGSGVLSLISTYQLDGKKSPHWVTITHVDENCLYFHDPDPDDTASEVDNQQIADCQHIPLGKEDFNSLSVFGKSKLRTAVIISRADK</sequence>
<keyword evidence="3" id="KW-1185">Reference proteome</keyword>
<name>K6YEL6_9ALTE</name>
<dbReference type="OrthoDB" id="27442at2"/>
<dbReference type="AlphaFoldDB" id="K6YEL6"/>
<dbReference type="Gene3D" id="3.40.630.30">
    <property type="match status" value="1"/>
</dbReference>
<gene>
    <name evidence="2" type="ORF">GLIP_4001</name>
</gene>
<proteinExistence type="predicted"/>
<dbReference type="EMBL" id="BAEN01000076">
    <property type="protein sequence ID" value="GAC16612.1"/>
    <property type="molecule type" value="Genomic_DNA"/>
</dbReference>
<reference evidence="2 3" key="1">
    <citation type="journal article" date="2017" name="Antonie Van Leeuwenhoek">
        <title>Rhizobium rhizosphaerae sp. nov., a novel species isolated from rice rhizosphere.</title>
        <authorList>
            <person name="Zhao J.J."/>
            <person name="Zhang J."/>
            <person name="Zhang R.J."/>
            <person name="Zhang C.W."/>
            <person name="Yin H.Q."/>
            <person name="Zhang X.X."/>
        </authorList>
    </citation>
    <scope>NUCLEOTIDE SEQUENCE [LARGE SCALE GENOMIC DNA]</scope>
    <source>
        <strain evidence="2 3">E3</strain>
    </source>
</reference>
<feature type="domain" description="N-acetyltransferase" evidence="1">
    <location>
        <begin position="10"/>
        <end position="169"/>
    </location>
</feature>
<dbReference type="InterPro" id="IPR000182">
    <property type="entry name" value="GNAT_dom"/>
</dbReference>
<accession>K6YEL6</accession>
<organism evidence="2 3">
    <name type="scientific">Aliiglaciecola lipolytica E3</name>
    <dbReference type="NCBI Taxonomy" id="1127673"/>
    <lineage>
        <taxon>Bacteria</taxon>
        <taxon>Pseudomonadati</taxon>
        <taxon>Pseudomonadota</taxon>
        <taxon>Gammaproteobacteria</taxon>
        <taxon>Alteromonadales</taxon>
        <taxon>Alteromonadaceae</taxon>
        <taxon>Aliiglaciecola</taxon>
    </lineage>
</organism>
<evidence type="ECO:0000313" key="3">
    <source>
        <dbReference type="Proteomes" id="UP000006334"/>
    </source>
</evidence>
<dbReference type="STRING" id="1127673.GLIP_4001"/>
<dbReference type="InterPro" id="IPR016181">
    <property type="entry name" value="Acyl_CoA_acyltransferase"/>
</dbReference>
<dbReference type="CDD" id="cd04301">
    <property type="entry name" value="NAT_SF"/>
    <property type="match status" value="1"/>
</dbReference>